<dbReference type="GeneID" id="64702960"/>
<sequence>MALPAFKSVIKALEKECDIVAGRIKSQLQEMNSPGTPSKHRTRPSTPPQKSPYKSAMKAKTQDVTPAKALTKACCVTYFPHCLALPPRGTCKANLLDQLKSQPPWQSMDSHWSPPRPPVCKFVPISVPGSAAVVQPRPKTYQDLGTIVHRTLMMGLYLHPLEQYCPVVIPESWCWYVLGVLIKPDSHIVIQSPIVPHATYEQS</sequence>
<feature type="compositionally biased region" description="Polar residues" evidence="1">
    <location>
        <begin position="26"/>
        <end position="36"/>
    </location>
</feature>
<dbReference type="RefSeq" id="XP_041286341.1">
    <property type="nucleotide sequence ID" value="XM_041440701.1"/>
</dbReference>
<name>A0A9P7ETX0_9AGAM</name>
<gene>
    <name evidence="2" type="ORF">F5147DRAFT_764391</name>
</gene>
<evidence type="ECO:0000313" key="3">
    <source>
        <dbReference type="Proteomes" id="UP000823399"/>
    </source>
</evidence>
<dbReference type="AlphaFoldDB" id="A0A9P7ETX0"/>
<accession>A0A9P7ETX0</accession>
<evidence type="ECO:0000313" key="2">
    <source>
        <dbReference type="EMBL" id="KAG2090784.1"/>
    </source>
</evidence>
<protein>
    <submittedName>
        <fullName evidence="2">Uncharacterized protein</fullName>
    </submittedName>
</protein>
<dbReference type="Proteomes" id="UP000823399">
    <property type="component" value="Unassembled WGS sequence"/>
</dbReference>
<proteinExistence type="predicted"/>
<keyword evidence="3" id="KW-1185">Reference proteome</keyword>
<reference evidence="2" key="1">
    <citation type="journal article" date="2020" name="New Phytol.">
        <title>Comparative genomics reveals dynamic genome evolution in host specialist ectomycorrhizal fungi.</title>
        <authorList>
            <person name="Lofgren L.A."/>
            <person name="Nguyen N.H."/>
            <person name="Vilgalys R."/>
            <person name="Ruytinx J."/>
            <person name="Liao H.L."/>
            <person name="Branco S."/>
            <person name="Kuo A."/>
            <person name="LaButti K."/>
            <person name="Lipzen A."/>
            <person name="Andreopoulos W."/>
            <person name="Pangilinan J."/>
            <person name="Riley R."/>
            <person name="Hundley H."/>
            <person name="Na H."/>
            <person name="Barry K."/>
            <person name="Grigoriev I.V."/>
            <person name="Stajich J.E."/>
            <person name="Kennedy P.G."/>
        </authorList>
    </citation>
    <scope>NUCLEOTIDE SEQUENCE</scope>
    <source>
        <strain evidence="2">FC423</strain>
    </source>
</reference>
<organism evidence="2 3">
    <name type="scientific">Suillus discolor</name>
    <dbReference type="NCBI Taxonomy" id="1912936"/>
    <lineage>
        <taxon>Eukaryota</taxon>
        <taxon>Fungi</taxon>
        <taxon>Dikarya</taxon>
        <taxon>Basidiomycota</taxon>
        <taxon>Agaricomycotina</taxon>
        <taxon>Agaricomycetes</taxon>
        <taxon>Agaricomycetidae</taxon>
        <taxon>Boletales</taxon>
        <taxon>Suillineae</taxon>
        <taxon>Suillaceae</taxon>
        <taxon>Suillus</taxon>
    </lineage>
</organism>
<dbReference type="OrthoDB" id="10526066at2759"/>
<comment type="caution">
    <text evidence="2">The sequence shown here is derived from an EMBL/GenBank/DDBJ whole genome shotgun (WGS) entry which is preliminary data.</text>
</comment>
<dbReference type="EMBL" id="JABBWM010000101">
    <property type="protein sequence ID" value="KAG2090784.1"/>
    <property type="molecule type" value="Genomic_DNA"/>
</dbReference>
<feature type="region of interest" description="Disordered" evidence="1">
    <location>
        <begin position="26"/>
        <end position="60"/>
    </location>
</feature>
<evidence type="ECO:0000256" key="1">
    <source>
        <dbReference type="SAM" id="MobiDB-lite"/>
    </source>
</evidence>